<dbReference type="Pfam" id="PF13676">
    <property type="entry name" value="TIR_2"/>
    <property type="match status" value="1"/>
</dbReference>
<proteinExistence type="predicted"/>
<dbReference type="AlphaFoldDB" id="A0A2Z4YDR7"/>
<gene>
    <name evidence="2" type="ORF">DLJ82_1843</name>
</gene>
<dbReference type="Gene3D" id="3.40.50.10140">
    <property type="entry name" value="Toll/interleukin-1 receptor homology (TIR) domain"/>
    <property type="match status" value="1"/>
</dbReference>
<dbReference type="Proteomes" id="UP000251166">
    <property type="component" value="Chromosome"/>
</dbReference>
<dbReference type="RefSeq" id="WP_112904625.1">
    <property type="nucleotide sequence ID" value="NZ_CP030760.1"/>
</dbReference>
<dbReference type="InterPro" id="IPR035897">
    <property type="entry name" value="Toll_tir_struct_dom_sf"/>
</dbReference>
<evidence type="ECO:0000313" key="2">
    <source>
        <dbReference type="EMBL" id="AXA39444.1"/>
    </source>
</evidence>
<evidence type="ECO:0000259" key="1">
    <source>
        <dbReference type="PROSITE" id="PS50104"/>
    </source>
</evidence>
<name>A0A2Z4YDR7_RHILE</name>
<dbReference type="SMART" id="SM00255">
    <property type="entry name" value="TIR"/>
    <property type="match status" value="1"/>
</dbReference>
<reference evidence="2 3" key="1">
    <citation type="submission" date="2018-07" db="EMBL/GenBank/DDBJ databases">
        <title>Rhizobium leguminosarum strain:ATCC 14479 Genome sequencing and assembly.</title>
        <authorList>
            <person name="Chakraborty R."/>
        </authorList>
    </citation>
    <scope>NUCLEOTIDE SEQUENCE [LARGE SCALE GENOMIC DNA]</scope>
    <source>
        <strain evidence="2 3">ATCC 14479</strain>
    </source>
</reference>
<protein>
    <submittedName>
        <fullName evidence="2">TIR domain family protein</fullName>
    </submittedName>
</protein>
<dbReference type="GO" id="GO:0007165">
    <property type="term" value="P:signal transduction"/>
    <property type="evidence" value="ECO:0007669"/>
    <property type="project" value="InterPro"/>
</dbReference>
<dbReference type="SUPFAM" id="SSF52200">
    <property type="entry name" value="Toll/Interleukin receptor TIR domain"/>
    <property type="match status" value="1"/>
</dbReference>
<organism evidence="2 3">
    <name type="scientific">Rhizobium leguminosarum</name>
    <dbReference type="NCBI Taxonomy" id="384"/>
    <lineage>
        <taxon>Bacteria</taxon>
        <taxon>Pseudomonadati</taxon>
        <taxon>Pseudomonadota</taxon>
        <taxon>Alphaproteobacteria</taxon>
        <taxon>Hyphomicrobiales</taxon>
        <taxon>Rhizobiaceae</taxon>
        <taxon>Rhizobium/Agrobacterium group</taxon>
        <taxon>Rhizobium</taxon>
    </lineage>
</organism>
<dbReference type="InterPro" id="IPR000157">
    <property type="entry name" value="TIR_dom"/>
</dbReference>
<dbReference type="EMBL" id="CP030760">
    <property type="protein sequence ID" value="AXA39444.1"/>
    <property type="molecule type" value="Genomic_DNA"/>
</dbReference>
<feature type="domain" description="TIR" evidence="1">
    <location>
        <begin position="1"/>
        <end position="135"/>
    </location>
</feature>
<evidence type="ECO:0000313" key="3">
    <source>
        <dbReference type="Proteomes" id="UP000251166"/>
    </source>
</evidence>
<dbReference type="PROSITE" id="PS50104">
    <property type="entry name" value="TIR"/>
    <property type="match status" value="1"/>
</dbReference>
<accession>A0A2Z4YDR7</accession>
<sequence length="312" mass="35120">MTDFFISYTHADAKWAEWIAYILEEEGFSTIIQAWDFRPGSNFVLEMQNAATTAARTIMVLSPDYLNSKMAAPEWASAFAQDPQGLERRLIPVMVRKCEPGGLLPTIVQIRVVGLSEDVAKDAIIAGVRNARAKPSKRPIFPGTGIDPVPHKAFPGAATELTRKSVIPRMPRQWTDADRKRFLKDGFAEIRTIFEKNLKQADEEEPRVEVDFTPTSPFDFSAEIFIDGNSKARCRVWLANDFGSQSIRFQEGNTTGDAFNESLYPSTDGEPSLFATMALSDIEFKRIFDIKKLTAERAAAYLWMKFVKPLSY</sequence>